<name>A0ABU9BVQ8_9BURK</name>
<reference evidence="2 3" key="1">
    <citation type="submission" date="2024-04" db="EMBL/GenBank/DDBJ databases">
        <title>Novel species of the genus Ideonella isolated from streams.</title>
        <authorList>
            <person name="Lu H."/>
        </authorList>
    </citation>
    <scope>NUCLEOTIDE SEQUENCE [LARGE SCALE GENOMIC DNA]</scope>
    <source>
        <strain evidence="2 3">DXS29W</strain>
    </source>
</reference>
<feature type="compositionally biased region" description="Basic and acidic residues" evidence="1">
    <location>
        <begin position="370"/>
        <end position="380"/>
    </location>
</feature>
<feature type="compositionally biased region" description="Basic and acidic residues" evidence="1">
    <location>
        <begin position="393"/>
        <end position="403"/>
    </location>
</feature>
<feature type="region of interest" description="Disordered" evidence="1">
    <location>
        <begin position="370"/>
        <end position="403"/>
    </location>
</feature>
<dbReference type="Proteomes" id="UP001371218">
    <property type="component" value="Unassembled WGS sequence"/>
</dbReference>
<dbReference type="EMBL" id="JBBUTG010000024">
    <property type="protein sequence ID" value="MEK8034057.1"/>
    <property type="molecule type" value="Genomic_DNA"/>
</dbReference>
<accession>A0ABU9BVQ8</accession>
<keyword evidence="3" id="KW-1185">Reference proteome</keyword>
<comment type="caution">
    <text evidence="2">The sequence shown here is derived from an EMBL/GenBank/DDBJ whole genome shotgun (WGS) entry which is preliminary data.</text>
</comment>
<sequence>MSTVSPSKTGRGGWLARGAVAALSLALAAAAGYQFGRRSAAATGSGGNPGSISATQLLPVLEAAQRAQAGASAPAAVRPGTPQLERGVLVWPAERIRDWLRANAALPSSVTQAEERQRLLVELARVAPLEAMADTSRWKGDRGVQARVAVLEAWASHDPGSAMKWVRGQPDAGNAIYDVVLQAAGRYRPEAAMQMAQALSEERPLYAQEFHLAAMIGMTTQGRWTEAAQWAATAAMPPDQADVLVNYMAGAWAEFDAPKALAWTLQLPPSRQPQALSNLADAWSSNDPAEATRHALAASTPPGDFRDELLRRSVEQWLRRAPAEAGPWIAGLAERAVIDKVLSALVTDIRFIRREPGLAMAWTAHIGDDKLREQTRRRIQQDAGASRSAPAEQNDHDDHDASR</sequence>
<evidence type="ECO:0000256" key="1">
    <source>
        <dbReference type="SAM" id="MobiDB-lite"/>
    </source>
</evidence>
<gene>
    <name evidence="2" type="ORF">AACH06_24805</name>
</gene>
<organism evidence="2 3">
    <name type="scientific">Ideonella lacteola</name>
    <dbReference type="NCBI Taxonomy" id="2984193"/>
    <lineage>
        <taxon>Bacteria</taxon>
        <taxon>Pseudomonadati</taxon>
        <taxon>Pseudomonadota</taxon>
        <taxon>Betaproteobacteria</taxon>
        <taxon>Burkholderiales</taxon>
        <taxon>Sphaerotilaceae</taxon>
        <taxon>Ideonella</taxon>
    </lineage>
</organism>
<protein>
    <submittedName>
        <fullName evidence="2">Uncharacterized protein</fullName>
    </submittedName>
</protein>
<evidence type="ECO:0000313" key="2">
    <source>
        <dbReference type="EMBL" id="MEK8034057.1"/>
    </source>
</evidence>
<evidence type="ECO:0000313" key="3">
    <source>
        <dbReference type="Proteomes" id="UP001371218"/>
    </source>
</evidence>
<proteinExistence type="predicted"/>
<dbReference type="RefSeq" id="WP_341428481.1">
    <property type="nucleotide sequence ID" value="NZ_JBBUTG010000024.1"/>
</dbReference>